<dbReference type="Proteomes" id="UP000184188">
    <property type="component" value="Unassembled WGS sequence"/>
</dbReference>
<evidence type="ECO:0000313" key="8">
    <source>
        <dbReference type="Proteomes" id="UP000184188"/>
    </source>
</evidence>
<dbReference type="GO" id="GO:0016020">
    <property type="term" value="C:membrane"/>
    <property type="evidence" value="ECO:0007669"/>
    <property type="project" value="UniProtKB-SubCell"/>
</dbReference>
<dbReference type="InterPro" id="IPR008253">
    <property type="entry name" value="Marvel"/>
</dbReference>
<dbReference type="Pfam" id="PF01284">
    <property type="entry name" value="MARVEL"/>
    <property type="match status" value="1"/>
</dbReference>
<gene>
    <name evidence="7" type="ORF">ASPZODRAFT_132262</name>
</gene>
<name>A0A1L9SJA5_9EURO</name>
<evidence type="ECO:0000259" key="6">
    <source>
        <dbReference type="Pfam" id="PF01284"/>
    </source>
</evidence>
<keyword evidence="8" id="KW-1185">Reference proteome</keyword>
<proteinExistence type="predicted"/>
<feature type="transmembrane region" description="Helical" evidence="5">
    <location>
        <begin position="56"/>
        <end position="77"/>
    </location>
</feature>
<dbReference type="OrthoDB" id="2117453at2759"/>
<dbReference type="PANTHER" id="PTHR37451">
    <property type="entry name" value="MARVEL DOMAIN"/>
    <property type="match status" value="1"/>
</dbReference>
<dbReference type="RefSeq" id="XP_022581788.1">
    <property type="nucleotide sequence ID" value="XM_022722974.1"/>
</dbReference>
<feature type="transmembrane region" description="Helical" evidence="5">
    <location>
        <begin position="135"/>
        <end position="162"/>
    </location>
</feature>
<dbReference type="PANTHER" id="PTHR37451:SF1">
    <property type="entry name" value="MARVEL DOMAIN-CONTAINING PROTEIN"/>
    <property type="match status" value="1"/>
</dbReference>
<evidence type="ECO:0000256" key="1">
    <source>
        <dbReference type="ARBA" id="ARBA00004141"/>
    </source>
</evidence>
<evidence type="ECO:0000256" key="3">
    <source>
        <dbReference type="ARBA" id="ARBA00022989"/>
    </source>
</evidence>
<accession>A0A1L9SJA5</accession>
<dbReference type="VEuPathDB" id="FungiDB:ASPZODRAFT_132262"/>
<keyword evidence="2 5" id="KW-0812">Transmembrane</keyword>
<feature type="transmembrane region" description="Helical" evidence="5">
    <location>
        <begin position="12"/>
        <end position="30"/>
    </location>
</feature>
<feature type="transmembrane region" description="Helical" evidence="5">
    <location>
        <begin position="89"/>
        <end position="115"/>
    </location>
</feature>
<evidence type="ECO:0000256" key="2">
    <source>
        <dbReference type="ARBA" id="ARBA00022692"/>
    </source>
</evidence>
<comment type="subcellular location">
    <subcellularLocation>
        <location evidence="1">Membrane</location>
        <topology evidence="1">Multi-pass membrane protein</topology>
    </subcellularLocation>
</comment>
<dbReference type="STRING" id="1073090.A0A1L9SJA5"/>
<reference evidence="8" key="1">
    <citation type="journal article" date="2017" name="Genome Biol.">
        <title>Comparative genomics reveals high biological diversity and specific adaptations in the industrially and medically important fungal genus Aspergillus.</title>
        <authorList>
            <person name="de Vries R.P."/>
            <person name="Riley R."/>
            <person name="Wiebenga A."/>
            <person name="Aguilar-Osorio G."/>
            <person name="Amillis S."/>
            <person name="Uchima C.A."/>
            <person name="Anderluh G."/>
            <person name="Asadollahi M."/>
            <person name="Askin M."/>
            <person name="Barry K."/>
            <person name="Battaglia E."/>
            <person name="Bayram O."/>
            <person name="Benocci T."/>
            <person name="Braus-Stromeyer S.A."/>
            <person name="Caldana C."/>
            <person name="Canovas D."/>
            <person name="Cerqueira G.C."/>
            <person name="Chen F."/>
            <person name="Chen W."/>
            <person name="Choi C."/>
            <person name="Clum A."/>
            <person name="Dos Santos R.A."/>
            <person name="Damasio A.R."/>
            <person name="Diallinas G."/>
            <person name="Emri T."/>
            <person name="Fekete E."/>
            <person name="Flipphi M."/>
            <person name="Freyberg S."/>
            <person name="Gallo A."/>
            <person name="Gournas C."/>
            <person name="Habgood R."/>
            <person name="Hainaut M."/>
            <person name="Harispe M.L."/>
            <person name="Henrissat B."/>
            <person name="Hilden K.S."/>
            <person name="Hope R."/>
            <person name="Hossain A."/>
            <person name="Karabika E."/>
            <person name="Karaffa L."/>
            <person name="Karanyi Z."/>
            <person name="Krasevec N."/>
            <person name="Kuo A."/>
            <person name="Kusch H."/>
            <person name="LaButti K."/>
            <person name="Lagendijk E.L."/>
            <person name="Lapidus A."/>
            <person name="Levasseur A."/>
            <person name="Lindquist E."/>
            <person name="Lipzen A."/>
            <person name="Logrieco A.F."/>
            <person name="MacCabe A."/>
            <person name="Maekelae M.R."/>
            <person name="Malavazi I."/>
            <person name="Melin P."/>
            <person name="Meyer V."/>
            <person name="Mielnichuk N."/>
            <person name="Miskei M."/>
            <person name="Molnar A.P."/>
            <person name="Mule G."/>
            <person name="Ngan C.Y."/>
            <person name="Orejas M."/>
            <person name="Orosz E."/>
            <person name="Ouedraogo J.P."/>
            <person name="Overkamp K.M."/>
            <person name="Park H.-S."/>
            <person name="Perrone G."/>
            <person name="Piumi F."/>
            <person name="Punt P.J."/>
            <person name="Ram A.F."/>
            <person name="Ramon A."/>
            <person name="Rauscher S."/>
            <person name="Record E."/>
            <person name="Riano-Pachon D.M."/>
            <person name="Robert V."/>
            <person name="Roehrig J."/>
            <person name="Ruller R."/>
            <person name="Salamov A."/>
            <person name="Salih N.S."/>
            <person name="Samson R.A."/>
            <person name="Sandor E."/>
            <person name="Sanguinetti M."/>
            <person name="Schuetze T."/>
            <person name="Sepcic K."/>
            <person name="Shelest E."/>
            <person name="Sherlock G."/>
            <person name="Sophianopoulou V."/>
            <person name="Squina F.M."/>
            <person name="Sun H."/>
            <person name="Susca A."/>
            <person name="Todd R.B."/>
            <person name="Tsang A."/>
            <person name="Unkles S.E."/>
            <person name="van de Wiele N."/>
            <person name="van Rossen-Uffink D."/>
            <person name="Oliveira J.V."/>
            <person name="Vesth T.C."/>
            <person name="Visser J."/>
            <person name="Yu J.-H."/>
            <person name="Zhou M."/>
            <person name="Andersen M.R."/>
            <person name="Archer D.B."/>
            <person name="Baker S.E."/>
            <person name="Benoit I."/>
            <person name="Brakhage A.A."/>
            <person name="Braus G.H."/>
            <person name="Fischer R."/>
            <person name="Frisvad J.C."/>
            <person name="Goldman G.H."/>
            <person name="Houbraken J."/>
            <person name="Oakley B."/>
            <person name="Pocsi I."/>
            <person name="Scazzocchio C."/>
            <person name="Seiboth B."/>
            <person name="vanKuyk P.A."/>
            <person name="Wortman J."/>
            <person name="Dyer P.S."/>
            <person name="Grigoriev I.V."/>
        </authorList>
    </citation>
    <scope>NUCLEOTIDE SEQUENCE [LARGE SCALE GENOMIC DNA]</scope>
    <source>
        <strain evidence="8">CBS 506.65</strain>
    </source>
</reference>
<keyword evidence="3 5" id="KW-1133">Transmembrane helix</keyword>
<dbReference type="GeneID" id="34609439"/>
<feature type="domain" description="MARVEL" evidence="6">
    <location>
        <begin position="8"/>
        <end position="157"/>
    </location>
</feature>
<sequence>MAASQTVNFTLRALQLIFAIAIMGTDGYAINSFRSYSSYEDSWFGDLYLTTGVPDAWGFLMFCAAWTFLVVLLPIIAGRTRFVDHIWMGYIYVVGEAVAVLSWLAGFIAVAVNIGNDVCPAGGSDVCPSGHNCCAVLKAATVFGACEWLLFMITTALTVLVFRSTRQPKTEKTTPATAT</sequence>
<evidence type="ECO:0000256" key="4">
    <source>
        <dbReference type="ARBA" id="ARBA00023136"/>
    </source>
</evidence>
<keyword evidence="4 5" id="KW-0472">Membrane</keyword>
<dbReference type="EMBL" id="KV878341">
    <property type="protein sequence ID" value="OJJ47278.1"/>
    <property type="molecule type" value="Genomic_DNA"/>
</dbReference>
<evidence type="ECO:0000256" key="5">
    <source>
        <dbReference type="SAM" id="Phobius"/>
    </source>
</evidence>
<protein>
    <recommendedName>
        <fullName evidence="6">MARVEL domain-containing protein</fullName>
    </recommendedName>
</protein>
<organism evidence="7 8">
    <name type="scientific">Penicilliopsis zonata CBS 506.65</name>
    <dbReference type="NCBI Taxonomy" id="1073090"/>
    <lineage>
        <taxon>Eukaryota</taxon>
        <taxon>Fungi</taxon>
        <taxon>Dikarya</taxon>
        <taxon>Ascomycota</taxon>
        <taxon>Pezizomycotina</taxon>
        <taxon>Eurotiomycetes</taxon>
        <taxon>Eurotiomycetidae</taxon>
        <taxon>Eurotiales</taxon>
        <taxon>Aspergillaceae</taxon>
        <taxon>Penicilliopsis</taxon>
    </lineage>
</organism>
<dbReference type="AlphaFoldDB" id="A0A1L9SJA5"/>
<evidence type="ECO:0000313" key="7">
    <source>
        <dbReference type="EMBL" id="OJJ47278.1"/>
    </source>
</evidence>